<evidence type="ECO:0000256" key="14">
    <source>
        <dbReference type="ARBA" id="ARBA00023288"/>
    </source>
</evidence>
<organism evidence="20 21">
    <name type="scientific">Halopseudomonas laoshanensis</name>
    <dbReference type="NCBI Taxonomy" id="2268758"/>
    <lineage>
        <taxon>Bacteria</taxon>
        <taxon>Pseudomonadati</taxon>
        <taxon>Pseudomonadota</taxon>
        <taxon>Gammaproteobacteria</taxon>
        <taxon>Pseudomonadales</taxon>
        <taxon>Pseudomonadaceae</taxon>
        <taxon>Halopseudomonas</taxon>
    </lineage>
</organism>
<dbReference type="GO" id="GO:0005886">
    <property type="term" value="C:plasma membrane"/>
    <property type="evidence" value="ECO:0007669"/>
    <property type="project" value="UniProtKB-SubCell"/>
</dbReference>
<evidence type="ECO:0000256" key="13">
    <source>
        <dbReference type="ARBA" id="ARBA00023139"/>
    </source>
</evidence>
<dbReference type="PANTHER" id="PTHR30040:SF2">
    <property type="entry name" value="FAD:PROTEIN FMN TRANSFERASE"/>
    <property type="match status" value="1"/>
</dbReference>
<evidence type="ECO:0000256" key="1">
    <source>
        <dbReference type="ARBA" id="ARBA00008282"/>
    </source>
</evidence>
<feature type="binding site" evidence="19">
    <location>
        <position position="171"/>
    </location>
    <ligand>
        <name>Mg(2+)</name>
        <dbReference type="ChEBI" id="CHEBI:18420"/>
    </ligand>
</feature>
<dbReference type="PANTHER" id="PTHR30040">
    <property type="entry name" value="THIAMINE BIOSYNTHESIS LIPOPROTEIN APBE"/>
    <property type="match status" value="1"/>
</dbReference>
<dbReference type="Proteomes" id="UP000463138">
    <property type="component" value="Unassembled WGS sequence"/>
</dbReference>
<evidence type="ECO:0000256" key="15">
    <source>
        <dbReference type="ARBA" id="ARBA00031306"/>
    </source>
</evidence>
<evidence type="ECO:0000256" key="2">
    <source>
        <dbReference type="ARBA" id="ARBA00011955"/>
    </source>
</evidence>
<dbReference type="OrthoDB" id="9778595at2"/>
<keyword evidence="10 18" id="KW-0274">FAD</keyword>
<dbReference type="EMBL" id="QOVF01000001">
    <property type="protein sequence ID" value="KAA0697082.1"/>
    <property type="molecule type" value="Genomic_DNA"/>
</dbReference>
<dbReference type="AlphaFoldDB" id="A0A7V7GXA0"/>
<dbReference type="SUPFAM" id="SSF143631">
    <property type="entry name" value="ApbE-like"/>
    <property type="match status" value="1"/>
</dbReference>
<evidence type="ECO:0000256" key="19">
    <source>
        <dbReference type="PIRSR" id="PIRSR006268-2"/>
    </source>
</evidence>
<comment type="subcellular location">
    <subcellularLocation>
        <location evidence="17">Cell inner membrane</location>
        <topology evidence="17">Lipid-anchor</topology>
        <orientation evidence="17">Periplasmic side</orientation>
    </subcellularLocation>
</comment>
<keyword evidence="9" id="KW-0732">Signal</keyword>
<dbReference type="GO" id="GO:0046872">
    <property type="term" value="F:metal ion binding"/>
    <property type="evidence" value="ECO:0007669"/>
    <property type="project" value="UniProtKB-UniRule"/>
</dbReference>
<keyword evidence="21" id="KW-1185">Reference proteome</keyword>
<evidence type="ECO:0000256" key="18">
    <source>
        <dbReference type="PIRNR" id="PIRNR006268"/>
    </source>
</evidence>
<protein>
    <recommendedName>
        <fullName evidence="3 18">FAD:protein FMN transferase</fullName>
        <ecNumber evidence="2 18">2.7.1.180</ecNumber>
    </recommendedName>
    <alternativeName>
        <fullName evidence="15 18">Flavin transferase</fullName>
    </alternativeName>
</protein>
<evidence type="ECO:0000256" key="4">
    <source>
        <dbReference type="ARBA" id="ARBA00022475"/>
    </source>
</evidence>
<name>A0A7V7GXA0_9GAMM</name>
<evidence type="ECO:0000256" key="3">
    <source>
        <dbReference type="ARBA" id="ARBA00016337"/>
    </source>
</evidence>
<sequence length="336" mass="36359">MVQPVIAVALAAALTGCFNSMESVSEVTGSTMGSTYSIKWVSAEGTPATETLHEEIETLLSDFDSEVSTWRDDSDLAQFNAMPADSCREMPASVLELVGLGHILAEESTGDFDLTLGPLLELWGFHGGDGGQVVPDAEELQAVLLTVGQQNLRVEGKQLCKSANVQVDVSAIAAGYMVDKVVDHLLARGINSYMVEITGELKAAGMKPGQTHWKIAIEEPRDDERMAHLIVKLDGQAVSTSGDYRNYFEYEGKRYSHTFDPRSGRPVMHELAAVTVLHNSAAKADGLSTVLLVKGPEKGWEFALEHDVAALFVLRDGTQFVSRPTPSFTALTQSEE</sequence>
<feature type="binding site" evidence="19">
    <location>
        <position position="289"/>
    </location>
    <ligand>
        <name>Mg(2+)</name>
        <dbReference type="ChEBI" id="CHEBI:18420"/>
    </ligand>
</feature>
<evidence type="ECO:0000313" key="20">
    <source>
        <dbReference type="EMBL" id="KAA0697082.1"/>
    </source>
</evidence>
<evidence type="ECO:0000256" key="5">
    <source>
        <dbReference type="ARBA" id="ARBA00022519"/>
    </source>
</evidence>
<dbReference type="EC" id="2.7.1.180" evidence="2 18"/>
<feature type="binding site" evidence="19">
    <location>
        <position position="285"/>
    </location>
    <ligand>
        <name>Mg(2+)</name>
        <dbReference type="ChEBI" id="CHEBI:18420"/>
    </ligand>
</feature>
<evidence type="ECO:0000256" key="10">
    <source>
        <dbReference type="ARBA" id="ARBA00022827"/>
    </source>
</evidence>
<gene>
    <name evidence="20" type="ORF">DT594_06500</name>
</gene>
<accession>A0A7V7GXA0</accession>
<evidence type="ECO:0000256" key="12">
    <source>
        <dbReference type="ARBA" id="ARBA00023136"/>
    </source>
</evidence>
<dbReference type="PIRSF" id="PIRSF006268">
    <property type="entry name" value="ApbE"/>
    <property type="match status" value="1"/>
</dbReference>
<evidence type="ECO:0000256" key="17">
    <source>
        <dbReference type="ARBA" id="ARBA00060485"/>
    </source>
</evidence>
<evidence type="ECO:0000256" key="16">
    <source>
        <dbReference type="ARBA" id="ARBA00048540"/>
    </source>
</evidence>
<proteinExistence type="inferred from homology"/>
<comment type="cofactor">
    <cofactor evidence="19">
        <name>Mg(2+)</name>
        <dbReference type="ChEBI" id="CHEBI:18420"/>
    </cofactor>
    <cofactor evidence="19">
        <name>Mn(2+)</name>
        <dbReference type="ChEBI" id="CHEBI:29035"/>
    </cofactor>
    <text evidence="19">Magnesium. Can also use manganese.</text>
</comment>
<keyword evidence="4" id="KW-1003">Cell membrane</keyword>
<dbReference type="InterPro" id="IPR003374">
    <property type="entry name" value="ApbE-like_sf"/>
</dbReference>
<evidence type="ECO:0000256" key="8">
    <source>
        <dbReference type="ARBA" id="ARBA00022723"/>
    </source>
</evidence>
<keyword evidence="7 18" id="KW-0808">Transferase</keyword>
<reference evidence="20 21" key="1">
    <citation type="submission" date="2018-07" db="EMBL/GenBank/DDBJ databases">
        <title>Pseudomonas laoshanensis sp. nov., isolated from soil.</title>
        <authorList>
            <person name="Sun J."/>
            <person name="Yu L."/>
            <person name="Wang M."/>
            <person name="Zhang C."/>
        </authorList>
    </citation>
    <scope>NUCLEOTIDE SEQUENCE [LARGE SCALE GENOMIC DNA]</scope>
    <source>
        <strain evidence="20 21">Y22</strain>
    </source>
</reference>
<evidence type="ECO:0000256" key="11">
    <source>
        <dbReference type="ARBA" id="ARBA00022842"/>
    </source>
</evidence>
<keyword evidence="5" id="KW-0997">Cell inner membrane</keyword>
<comment type="caution">
    <text evidence="20">The sequence shown here is derived from an EMBL/GenBank/DDBJ whole genome shotgun (WGS) entry which is preliminary data.</text>
</comment>
<keyword evidence="12" id="KW-0472">Membrane</keyword>
<evidence type="ECO:0000256" key="6">
    <source>
        <dbReference type="ARBA" id="ARBA00022630"/>
    </source>
</evidence>
<dbReference type="Gene3D" id="3.10.520.10">
    <property type="entry name" value="ApbE-like domains"/>
    <property type="match status" value="1"/>
</dbReference>
<comment type="catalytic activity">
    <reaction evidence="16 18">
        <text>L-threonyl-[protein] + FAD = FMN-L-threonyl-[protein] + AMP + H(+)</text>
        <dbReference type="Rhea" id="RHEA:36847"/>
        <dbReference type="Rhea" id="RHEA-COMP:11060"/>
        <dbReference type="Rhea" id="RHEA-COMP:11061"/>
        <dbReference type="ChEBI" id="CHEBI:15378"/>
        <dbReference type="ChEBI" id="CHEBI:30013"/>
        <dbReference type="ChEBI" id="CHEBI:57692"/>
        <dbReference type="ChEBI" id="CHEBI:74257"/>
        <dbReference type="ChEBI" id="CHEBI:456215"/>
        <dbReference type="EC" id="2.7.1.180"/>
    </reaction>
</comment>
<keyword evidence="13" id="KW-0564">Palmitate</keyword>
<keyword evidence="6 18" id="KW-0285">Flavoprotein</keyword>
<dbReference type="InterPro" id="IPR024932">
    <property type="entry name" value="ApbE"/>
</dbReference>
<evidence type="ECO:0000313" key="21">
    <source>
        <dbReference type="Proteomes" id="UP000463138"/>
    </source>
</evidence>
<comment type="similarity">
    <text evidence="1 18">Belongs to the ApbE family.</text>
</comment>
<keyword evidence="8 18" id="KW-0479">Metal-binding</keyword>
<evidence type="ECO:0000256" key="7">
    <source>
        <dbReference type="ARBA" id="ARBA00022679"/>
    </source>
</evidence>
<keyword evidence="14" id="KW-0449">Lipoprotein</keyword>
<keyword evidence="11 18" id="KW-0460">Magnesium</keyword>
<dbReference type="FunFam" id="3.10.520.10:FF:000001">
    <property type="entry name" value="FAD:protein FMN transferase"/>
    <property type="match status" value="1"/>
</dbReference>
<dbReference type="GO" id="GO:0016740">
    <property type="term" value="F:transferase activity"/>
    <property type="evidence" value="ECO:0007669"/>
    <property type="project" value="UniProtKB-UniRule"/>
</dbReference>
<dbReference type="Pfam" id="PF02424">
    <property type="entry name" value="ApbE"/>
    <property type="match status" value="1"/>
</dbReference>
<evidence type="ECO:0000256" key="9">
    <source>
        <dbReference type="ARBA" id="ARBA00022729"/>
    </source>
</evidence>